<dbReference type="Proteomes" id="UP000007575">
    <property type="component" value="Chromosome"/>
</dbReference>
<feature type="region of interest" description="Disordered" evidence="1">
    <location>
        <begin position="1"/>
        <end position="67"/>
    </location>
</feature>
<dbReference type="OrthoDB" id="72185at2"/>
<protein>
    <submittedName>
        <fullName evidence="2">Uncharacterized protein</fullName>
    </submittedName>
</protein>
<dbReference type="AlphaFoldDB" id="H8GXF7"/>
<dbReference type="RefSeq" id="WP_014684100.1">
    <property type="nucleotide sequence ID" value="NC_017790.1"/>
</dbReference>
<evidence type="ECO:0000313" key="2">
    <source>
        <dbReference type="EMBL" id="AFD24617.1"/>
    </source>
</evidence>
<organism evidence="2 3">
    <name type="scientific">Deinococcus gobiensis (strain DSM 21396 / JCM 16679 / CGMCC 1.7299 / I-0)</name>
    <dbReference type="NCBI Taxonomy" id="745776"/>
    <lineage>
        <taxon>Bacteria</taxon>
        <taxon>Thermotogati</taxon>
        <taxon>Deinococcota</taxon>
        <taxon>Deinococci</taxon>
        <taxon>Deinococcales</taxon>
        <taxon>Deinococcaceae</taxon>
        <taxon>Deinococcus</taxon>
    </lineage>
</organism>
<reference evidence="2 3" key="1">
    <citation type="journal article" date="2012" name="PLoS ONE">
        <title>Genome sequence and transcriptome analysis of the radioresistant bacterium Deinococcus gobiensis: insights into the extreme environmental adaptations.</title>
        <authorList>
            <person name="Yuan M."/>
            <person name="Chen M."/>
            <person name="Zhang W."/>
            <person name="Lu W."/>
            <person name="Wang J."/>
            <person name="Yang M."/>
            <person name="Zhao P."/>
            <person name="Tang R."/>
            <person name="Li X."/>
            <person name="Hao Y."/>
            <person name="Zhou Z."/>
            <person name="Zhan Y."/>
            <person name="Yu H."/>
            <person name="Teng C."/>
            <person name="Yan Y."/>
            <person name="Ping S."/>
            <person name="Wang Y."/>
            <person name="Lin M."/>
        </authorList>
    </citation>
    <scope>NUCLEOTIDE SEQUENCE [LARGE SCALE GENOMIC DNA]</scope>
    <source>
        <strain evidence="2 3">I-0</strain>
    </source>
</reference>
<accession>H8GXF7</accession>
<evidence type="ECO:0000256" key="1">
    <source>
        <dbReference type="SAM" id="MobiDB-lite"/>
    </source>
</evidence>
<proteinExistence type="predicted"/>
<dbReference type="PATRIC" id="fig|745776.4.peg.707"/>
<evidence type="ECO:0000313" key="3">
    <source>
        <dbReference type="Proteomes" id="UP000007575"/>
    </source>
</evidence>
<dbReference type="EMBL" id="CP002191">
    <property type="protein sequence ID" value="AFD24617.1"/>
    <property type="molecule type" value="Genomic_DNA"/>
</dbReference>
<gene>
    <name evidence="2" type="ordered locus">DGo_CA0690</name>
</gene>
<dbReference type="KEGG" id="dgo:DGo_CA0690"/>
<keyword evidence="3" id="KW-1185">Reference proteome</keyword>
<sequence length="67" mass="7224">MTKDTTPDTAPMTETGETVTPDHPVYQPPNDVKETDTLDASVDGTSAVHYGANDPALYEDQDGQKKD</sequence>
<dbReference type="HOGENOM" id="CLU_2805331_0_0_0"/>
<name>H8GXF7_DEIGI</name>